<comment type="caution">
    <text evidence="4">The sequence shown here is derived from an EMBL/GenBank/DDBJ whole genome shotgun (WGS) entry which is preliminary data.</text>
</comment>
<accession>J9EKC8</accession>
<reference evidence="5" key="1">
    <citation type="submission" date="2012-08" db="EMBL/GenBank/DDBJ databases">
        <title>The Genome Sequence of Wuchereria bancrofti.</title>
        <authorList>
            <person name="Nutman T.B."/>
            <person name="Fink D.L."/>
            <person name="Russ C."/>
            <person name="Young S."/>
            <person name="Zeng Q."/>
            <person name="Koehrsen M."/>
            <person name="Alvarado L."/>
            <person name="Berlin A."/>
            <person name="Chapman S.B."/>
            <person name="Chen Z."/>
            <person name="Freedman E."/>
            <person name="Gellesch M."/>
            <person name="Goldberg J."/>
            <person name="Griggs A."/>
            <person name="Gujja S."/>
            <person name="Heilman E.R."/>
            <person name="Heiman D."/>
            <person name="Hepburn T."/>
            <person name="Howarth C."/>
            <person name="Jen D."/>
            <person name="Larson L."/>
            <person name="Lewis B."/>
            <person name="Mehta T."/>
            <person name="Park D."/>
            <person name="Pearson M."/>
            <person name="Roberts A."/>
            <person name="Saif S."/>
            <person name="Shea T."/>
            <person name="Shenoy N."/>
            <person name="Sisk P."/>
            <person name="Stolte C."/>
            <person name="Sykes S."/>
            <person name="Walk T."/>
            <person name="White J."/>
            <person name="Yandava C."/>
            <person name="Haas B."/>
            <person name="Henn M.R."/>
            <person name="Nusbaum C."/>
            <person name="Birren B."/>
        </authorList>
    </citation>
    <scope>NUCLEOTIDE SEQUENCE [LARGE SCALE GENOMIC DNA]</scope>
    <source>
        <strain evidence="5">NA</strain>
    </source>
</reference>
<feature type="domain" description="MobA/MobL protein" evidence="3">
    <location>
        <begin position="17"/>
        <end position="99"/>
    </location>
</feature>
<dbReference type="InterPro" id="IPR005053">
    <property type="entry name" value="MobA_MobL"/>
</dbReference>
<feature type="region of interest" description="Disordered" evidence="2">
    <location>
        <begin position="101"/>
        <end position="120"/>
    </location>
</feature>
<dbReference type="EMBL" id="ADBV01007716">
    <property type="protein sequence ID" value="EJW77482.1"/>
    <property type="molecule type" value="Genomic_DNA"/>
</dbReference>
<dbReference type="Proteomes" id="UP000004810">
    <property type="component" value="Unassembled WGS sequence"/>
</dbReference>
<feature type="region of interest" description="Disordered" evidence="2">
    <location>
        <begin position="210"/>
        <end position="231"/>
    </location>
</feature>
<evidence type="ECO:0000256" key="1">
    <source>
        <dbReference type="ARBA" id="ARBA00022971"/>
    </source>
</evidence>
<keyword evidence="1" id="KW-0184">Conjugation</keyword>
<evidence type="ECO:0000313" key="5">
    <source>
        <dbReference type="Proteomes" id="UP000004810"/>
    </source>
</evidence>
<name>J9EKC8_WUCBA</name>
<organism evidence="4 5">
    <name type="scientific">Wuchereria bancrofti</name>
    <dbReference type="NCBI Taxonomy" id="6293"/>
    <lineage>
        <taxon>Eukaryota</taxon>
        <taxon>Metazoa</taxon>
        <taxon>Ecdysozoa</taxon>
        <taxon>Nematoda</taxon>
        <taxon>Chromadorea</taxon>
        <taxon>Rhabditida</taxon>
        <taxon>Spirurina</taxon>
        <taxon>Spiruromorpha</taxon>
        <taxon>Filarioidea</taxon>
        <taxon>Onchocercidae</taxon>
        <taxon>Wuchereria</taxon>
    </lineage>
</organism>
<evidence type="ECO:0000256" key="2">
    <source>
        <dbReference type="SAM" id="MobiDB-lite"/>
    </source>
</evidence>
<protein>
    <submittedName>
        <fullName evidence="4">MobA/MobL family protein</fullName>
    </submittedName>
</protein>
<evidence type="ECO:0000259" key="3">
    <source>
        <dbReference type="Pfam" id="PF03389"/>
    </source>
</evidence>
<feature type="domain" description="MobA/MobL protein" evidence="3">
    <location>
        <begin position="116"/>
        <end position="183"/>
    </location>
</feature>
<evidence type="ECO:0000313" key="4">
    <source>
        <dbReference type="EMBL" id="EJW77482.1"/>
    </source>
</evidence>
<dbReference type="Gene3D" id="3.30.930.30">
    <property type="match status" value="2"/>
</dbReference>
<dbReference type="Pfam" id="PF03389">
    <property type="entry name" value="MobA_MobL"/>
    <property type="match status" value="2"/>
</dbReference>
<proteinExistence type="predicted"/>
<dbReference type="AlphaFoldDB" id="J9EKC8"/>
<feature type="compositionally biased region" description="Basic and acidic residues" evidence="2">
    <location>
        <begin position="111"/>
        <end position="120"/>
    </location>
</feature>
<sequence length="231" mass="26012">MAIFHLHAQVIKRSEGRSSVAAAAYRLGVALEDPRTGLRHDFSRKGGVSGSLTLAPDNAPAWASDPAQLWANVETIEKRKDAQLCREFDIALPRELTPSSVPRWPVRSSKKNIDQDGFKNKNRDWNDKQYLDHWRAEWARYANHALTLANSPARIDHRSLKAQGIDREPTQHQGPKAFAMQARGVVVDRFRRVMVDLVTMLKARRVARQGLSPSPPITTPPRKGWGMGRGR</sequence>
<gene>
    <name evidence="4" type="ORF">WUBG_11609</name>
</gene>